<organism evidence="1 2">
    <name type="scientific">Ignelater luminosus</name>
    <name type="common">Cucubano</name>
    <name type="synonym">Pyrophorus luminosus</name>
    <dbReference type="NCBI Taxonomy" id="2038154"/>
    <lineage>
        <taxon>Eukaryota</taxon>
        <taxon>Metazoa</taxon>
        <taxon>Ecdysozoa</taxon>
        <taxon>Arthropoda</taxon>
        <taxon>Hexapoda</taxon>
        <taxon>Insecta</taxon>
        <taxon>Pterygota</taxon>
        <taxon>Neoptera</taxon>
        <taxon>Endopterygota</taxon>
        <taxon>Coleoptera</taxon>
        <taxon>Polyphaga</taxon>
        <taxon>Elateriformia</taxon>
        <taxon>Elateroidea</taxon>
        <taxon>Elateridae</taxon>
        <taxon>Agrypninae</taxon>
        <taxon>Pyrophorini</taxon>
        <taxon>Ignelater</taxon>
    </lineage>
</organism>
<sequence length="123" mass="14544">MFNIHAPTEEKENEIKDMCDEEIDKAVNKIPNRDTIIIILEANIKIGREKIYREAIAKHKESNNNGHKNLIDKAGSLETTRETIEQIIRETTKKLISKKKSIEKQNWLDEKYERELEKRKQEV</sequence>
<dbReference type="AlphaFoldDB" id="A0A8K0DDD4"/>
<reference evidence="1" key="1">
    <citation type="submission" date="2019-08" db="EMBL/GenBank/DDBJ databases">
        <title>The genome of the North American firefly Photinus pyralis.</title>
        <authorList>
            <consortium name="Photinus pyralis genome working group"/>
            <person name="Fallon T.R."/>
            <person name="Sander Lower S.E."/>
            <person name="Weng J.-K."/>
        </authorList>
    </citation>
    <scope>NUCLEOTIDE SEQUENCE</scope>
    <source>
        <strain evidence="1">TRF0915ILg1</strain>
        <tissue evidence="1">Whole body</tissue>
    </source>
</reference>
<gene>
    <name evidence="1" type="ORF">ILUMI_04022</name>
</gene>
<evidence type="ECO:0000313" key="1">
    <source>
        <dbReference type="EMBL" id="KAF2902164.1"/>
    </source>
</evidence>
<protein>
    <submittedName>
        <fullName evidence="1">Uncharacterized protein</fullName>
    </submittedName>
</protein>
<evidence type="ECO:0000313" key="2">
    <source>
        <dbReference type="Proteomes" id="UP000801492"/>
    </source>
</evidence>
<name>A0A8K0DDD4_IGNLU</name>
<comment type="caution">
    <text evidence="1">The sequence shown here is derived from an EMBL/GenBank/DDBJ whole genome shotgun (WGS) entry which is preliminary data.</text>
</comment>
<proteinExistence type="predicted"/>
<keyword evidence="2" id="KW-1185">Reference proteome</keyword>
<dbReference type="EMBL" id="VTPC01001382">
    <property type="protein sequence ID" value="KAF2902164.1"/>
    <property type="molecule type" value="Genomic_DNA"/>
</dbReference>
<dbReference type="OrthoDB" id="8195170at2759"/>
<accession>A0A8K0DDD4</accession>
<dbReference type="Proteomes" id="UP000801492">
    <property type="component" value="Unassembled WGS sequence"/>
</dbReference>